<name>A8PNQ4_9COXI</name>
<dbReference type="GO" id="GO:0022625">
    <property type="term" value="C:cytosolic large ribosomal subunit"/>
    <property type="evidence" value="ECO:0007669"/>
    <property type="project" value="TreeGrafter"/>
</dbReference>
<dbReference type="GO" id="GO:0003735">
    <property type="term" value="F:structural constituent of ribosome"/>
    <property type="evidence" value="ECO:0007669"/>
    <property type="project" value="UniProtKB-UniRule"/>
</dbReference>
<protein>
    <recommendedName>
        <fullName evidence="7 8">Large ribosomal subunit protein uL3</fullName>
    </recommendedName>
</protein>
<comment type="similarity">
    <text evidence="1 8">Belongs to the universal ribosomal protein uL3 family.</text>
</comment>
<gene>
    <name evidence="8 10" type="primary">rplC</name>
    <name evidence="10" type="ORF">RICGR_1073</name>
</gene>
<dbReference type="InterPro" id="IPR000597">
    <property type="entry name" value="Ribosomal_uL3"/>
</dbReference>
<dbReference type="STRING" id="59196.RICGR_1073"/>
<dbReference type="eggNOG" id="COG0087">
    <property type="taxonomic scope" value="Bacteria"/>
</dbReference>
<dbReference type="NCBIfam" id="TIGR03625">
    <property type="entry name" value="L3_bact"/>
    <property type="match status" value="1"/>
</dbReference>
<dbReference type="FunFam" id="2.40.30.10:FF:000004">
    <property type="entry name" value="50S ribosomal protein L3"/>
    <property type="match status" value="1"/>
</dbReference>
<evidence type="ECO:0000313" key="11">
    <source>
        <dbReference type="Proteomes" id="UP000054075"/>
    </source>
</evidence>
<keyword evidence="5 8" id="KW-0689">Ribosomal protein</keyword>
<dbReference type="RefSeq" id="WP_006035688.1">
    <property type="nucleotide sequence ID" value="NZ_AAQJ02000001.1"/>
</dbReference>
<keyword evidence="2 8" id="KW-0488">Methylation</keyword>
<keyword evidence="3 8" id="KW-0699">rRNA-binding</keyword>
<dbReference type="Pfam" id="PF00297">
    <property type="entry name" value="Ribosomal_L3"/>
    <property type="match status" value="1"/>
</dbReference>
<keyword evidence="11" id="KW-1185">Reference proteome</keyword>
<evidence type="ECO:0000256" key="7">
    <source>
        <dbReference type="ARBA" id="ARBA00035243"/>
    </source>
</evidence>
<reference evidence="10" key="1">
    <citation type="submission" date="2006-04" db="EMBL/GenBank/DDBJ databases">
        <authorList>
            <person name="Seshadri R."/>
            <person name="Federici B.A."/>
        </authorList>
    </citation>
    <scope>NUCLEOTIDE SEQUENCE [LARGE SCALE GENOMIC DNA]</scope>
</reference>
<evidence type="ECO:0000256" key="4">
    <source>
        <dbReference type="ARBA" id="ARBA00022884"/>
    </source>
</evidence>
<accession>A8PNQ4</accession>
<sequence length="223" mass="24491">MTMGLIGRKCGMTQLYAENGTVIPVTLIEIQPNRVVQIKTKERDGYESIQVTTGKKLSSRLNKAEAGHFAKAAVEPGINLWELRITEEDHEFLKGISLGMEMTIDKLFKLGTYVDVTGTNKGKGFAGVVKRYHFSTQDATHGNSLSHRAPGSIGQRQSPGRVFKGKKMCGQLGNRRCTVQSLEIVRIDTERHLLHIKGAVPGAPGGQVIVKQAVRKKNKQNKG</sequence>
<comment type="caution">
    <text evidence="10">The sequence shown here is derived from an EMBL/GenBank/DDBJ whole genome shotgun (WGS) entry which is preliminary data.</text>
</comment>
<comment type="subunit">
    <text evidence="8">Part of the 50S ribosomal subunit. Forms a cluster with proteins L14 and L19.</text>
</comment>
<dbReference type="Gene3D" id="2.40.30.10">
    <property type="entry name" value="Translation factors"/>
    <property type="match status" value="1"/>
</dbReference>
<dbReference type="AlphaFoldDB" id="A8PNQ4"/>
<comment type="function">
    <text evidence="8">One of the primary rRNA binding proteins, it binds directly near the 3'-end of the 23S rRNA, where it nucleates assembly of the 50S subunit.</text>
</comment>
<dbReference type="EMBL" id="AAQJ02000001">
    <property type="protein sequence ID" value="EDP46716.1"/>
    <property type="molecule type" value="Genomic_DNA"/>
</dbReference>
<keyword evidence="6 8" id="KW-0687">Ribonucleoprotein</keyword>
<dbReference type="InterPro" id="IPR009000">
    <property type="entry name" value="Transl_B-barrel_sf"/>
</dbReference>
<dbReference type="Proteomes" id="UP000054075">
    <property type="component" value="Unassembled WGS sequence"/>
</dbReference>
<organism evidence="10 11">
    <name type="scientific">Rickettsiella grylli</name>
    <dbReference type="NCBI Taxonomy" id="59196"/>
    <lineage>
        <taxon>Bacteria</taxon>
        <taxon>Pseudomonadati</taxon>
        <taxon>Pseudomonadota</taxon>
        <taxon>Gammaproteobacteria</taxon>
        <taxon>Legionellales</taxon>
        <taxon>Coxiellaceae</taxon>
        <taxon>Rickettsiella</taxon>
    </lineage>
</organism>
<evidence type="ECO:0000256" key="5">
    <source>
        <dbReference type="ARBA" id="ARBA00022980"/>
    </source>
</evidence>
<evidence type="ECO:0000256" key="2">
    <source>
        <dbReference type="ARBA" id="ARBA00022481"/>
    </source>
</evidence>
<dbReference type="FunFam" id="3.30.160.810:FF:000001">
    <property type="entry name" value="50S ribosomal protein L3"/>
    <property type="match status" value="1"/>
</dbReference>
<comment type="PTM">
    <text evidence="8">Methylated by PrmB.</text>
</comment>
<proteinExistence type="inferred from homology"/>
<dbReference type="SUPFAM" id="SSF50447">
    <property type="entry name" value="Translation proteins"/>
    <property type="match status" value="1"/>
</dbReference>
<evidence type="ECO:0000256" key="1">
    <source>
        <dbReference type="ARBA" id="ARBA00006540"/>
    </source>
</evidence>
<keyword evidence="4 8" id="KW-0694">RNA-binding</keyword>
<dbReference type="PANTHER" id="PTHR11229:SF16">
    <property type="entry name" value="LARGE RIBOSOMAL SUBUNIT PROTEIN UL3C"/>
    <property type="match status" value="1"/>
</dbReference>
<evidence type="ECO:0000313" key="10">
    <source>
        <dbReference type="EMBL" id="EDP46716.1"/>
    </source>
</evidence>
<evidence type="ECO:0000256" key="6">
    <source>
        <dbReference type="ARBA" id="ARBA00023274"/>
    </source>
</evidence>
<dbReference type="OrthoDB" id="9806135at2"/>
<reference evidence="10" key="2">
    <citation type="submission" date="2007-10" db="EMBL/GenBank/DDBJ databases">
        <authorList>
            <person name="Myers G.S."/>
        </authorList>
    </citation>
    <scope>NUCLEOTIDE SEQUENCE [LARGE SCALE GENOMIC DNA]</scope>
</reference>
<evidence type="ECO:0000256" key="3">
    <source>
        <dbReference type="ARBA" id="ARBA00022730"/>
    </source>
</evidence>
<dbReference type="HAMAP" id="MF_01325_B">
    <property type="entry name" value="Ribosomal_uL3_B"/>
    <property type="match status" value="1"/>
</dbReference>
<evidence type="ECO:0000256" key="9">
    <source>
        <dbReference type="SAM" id="MobiDB-lite"/>
    </source>
</evidence>
<dbReference type="Gene3D" id="3.30.160.810">
    <property type="match status" value="1"/>
</dbReference>
<dbReference type="GO" id="GO:0019843">
    <property type="term" value="F:rRNA binding"/>
    <property type="evidence" value="ECO:0007669"/>
    <property type="project" value="UniProtKB-UniRule"/>
</dbReference>
<evidence type="ECO:0000256" key="8">
    <source>
        <dbReference type="HAMAP-Rule" id="MF_01325"/>
    </source>
</evidence>
<dbReference type="GO" id="GO:0006412">
    <property type="term" value="P:translation"/>
    <property type="evidence" value="ECO:0007669"/>
    <property type="project" value="UniProtKB-UniRule"/>
</dbReference>
<dbReference type="PANTHER" id="PTHR11229">
    <property type="entry name" value="50S RIBOSOMAL PROTEIN L3"/>
    <property type="match status" value="1"/>
</dbReference>
<feature type="modified residue" description="N5-methylglutamine" evidence="8">
    <location>
        <position position="157"/>
    </location>
</feature>
<feature type="region of interest" description="Disordered" evidence="9">
    <location>
        <begin position="139"/>
        <end position="159"/>
    </location>
</feature>
<dbReference type="InterPro" id="IPR019927">
    <property type="entry name" value="Ribosomal_uL3_bac/org-type"/>
</dbReference>